<evidence type="ECO:0000259" key="1">
    <source>
        <dbReference type="PROSITE" id="PS50043"/>
    </source>
</evidence>
<dbReference type="CDD" id="cd06170">
    <property type="entry name" value="LuxR_C_like"/>
    <property type="match status" value="1"/>
</dbReference>
<dbReference type="Pfam" id="PF08448">
    <property type="entry name" value="PAS_4"/>
    <property type="match status" value="1"/>
</dbReference>
<proteinExistence type="predicted"/>
<dbReference type="STRING" id="68214.AVL59_16775"/>
<feature type="domain" description="PAS" evidence="2">
    <location>
        <begin position="113"/>
        <end position="171"/>
    </location>
</feature>
<name>A0A1B1AWU3_9ACTN</name>
<reference evidence="4 6" key="2">
    <citation type="submission" date="2021-03" db="EMBL/GenBank/DDBJ databases">
        <title>Genomic Encyclopedia of Type Strains, Phase IV (KMG-IV): sequencing the most valuable type-strain genomes for metagenomic binning, comparative biology and taxonomic classification.</title>
        <authorList>
            <person name="Goeker M."/>
        </authorList>
    </citation>
    <scope>NUCLEOTIDE SEQUENCE [LARGE SCALE GENOMIC DNA]</scope>
    <source>
        <strain evidence="4 6">DSM 40499</strain>
    </source>
</reference>
<dbReference type="Gene3D" id="3.30.450.20">
    <property type="entry name" value="PAS domain"/>
    <property type="match status" value="2"/>
</dbReference>
<dbReference type="InterPro" id="IPR000792">
    <property type="entry name" value="Tscrpt_reg_LuxR_C"/>
</dbReference>
<keyword evidence="3" id="KW-0418">Kinase</keyword>
<dbReference type="Gene3D" id="1.10.10.10">
    <property type="entry name" value="Winged helix-like DNA-binding domain superfamily/Winged helix DNA-binding domain"/>
    <property type="match status" value="1"/>
</dbReference>
<evidence type="ECO:0000313" key="3">
    <source>
        <dbReference type="EMBL" id="ANP51058.1"/>
    </source>
</evidence>
<dbReference type="SMART" id="SM00421">
    <property type="entry name" value="HTH_LUXR"/>
    <property type="match status" value="1"/>
</dbReference>
<dbReference type="Proteomes" id="UP001519309">
    <property type="component" value="Unassembled WGS sequence"/>
</dbReference>
<organism evidence="3 5">
    <name type="scientific">Streptomyces griseochromogenes</name>
    <dbReference type="NCBI Taxonomy" id="68214"/>
    <lineage>
        <taxon>Bacteria</taxon>
        <taxon>Bacillati</taxon>
        <taxon>Actinomycetota</taxon>
        <taxon>Actinomycetes</taxon>
        <taxon>Kitasatosporales</taxon>
        <taxon>Streptomycetaceae</taxon>
        <taxon>Streptomyces</taxon>
    </lineage>
</organism>
<dbReference type="Pfam" id="PF00196">
    <property type="entry name" value="GerE"/>
    <property type="match status" value="1"/>
</dbReference>
<dbReference type="InterPro" id="IPR013656">
    <property type="entry name" value="PAS_4"/>
</dbReference>
<dbReference type="KEGG" id="sgs:AVL59_16775"/>
<dbReference type="GO" id="GO:0003677">
    <property type="term" value="F:DNA binding"/>
    <property type="evidence" value="ECO:0007669"/>
    <property type="project" value="InterPro"/>
</dbReference>
<protein>
    <submittedName>
        <fullName evidence="3">Histidine kinase</fullName>
    </submittedName>
    <submittedName>
        <fullName evidence="4">PAS domain S-box-containing protein</fullName>
    </submittedName>
</protein>
<dbReference type="PANTHER" id="PTHR44757">
    <property type="entry name" value="DIGUANYLATE CYCLASE DGCP"/>
    <property type="match status" value="1"/>
</dbReference>
<feature type="domain" description="HTH luxR-type" evidence="1">
    <location>
        <begin position="342"/>
        <end position="407"/>
    </location>
</feature>
<dbReference type="PROSITE" id="PS50112">
    <property type="entry name" value="PAS"/>
    <property type="match status" value="1"/>
</dbReference>
<dbReference type="GO" id="GO:0016301">
    <property type="term" value="F:kinase activity"/>
    <property type="evidence" value="ECO:0007669"/>
    <property type="project" value="UniProtKB-KW"/>
</dbReference>
<dbReference type="InterPro" id="IPR035965">
    <property type="entry name" value="PAS-like_dom_sf"/>
</dbReference>
<dbReference type="EMBL" id="CP016279">
    <property type="protein sequence ID" value="ANP51058.1"/>
    <property type="molecule type" value="Genomic_DNA"/>
</dbReference>
<dbReference type="NCBIfam" id="TIGR00229">
    <property type="entry name" value="sensory_box"/>
    <property type="match status" value="1"/>
</dbReference>
<evidence type="ECO:0000313" key="5">
    <source>
        <dbReference type="Proteomes" id="UP000092659"/>
    </source>
</evidence>
<dbReference type="GO" id="GO:0006355">
    <property type="term" value="P:regulation of DNA-templated transcription"/>
    <property type="evidence" value="ECO:0007669"/>
    <property type="project" value="InterPro"/>
</dbReference>
<dbReference type="PANTHER" id="PTHR44757:SF2">
    <property type="entry name" value="BIOFILM ARCHITECTURE MAINTENANCE PROTEIN MBAA"/>
    <property type="match status" value="1"/>
</dbReference>
<keyword evidence="6" id="KW-1185">Reference proteome</keyword>
<dbReference type="OrthoDB" id="46486at2"/>
<accession>A0A1B1AWU3</accession>
<dbReference type="SMART" id="SM00091">
    <property type="entry name" value="PAS"/>
    <property type="match status" value="2"/>
</dbReference>
<dbReference type="PROSITE" id="PS50043">
    <property type="entry name" value="HTH_LUXR_2"/>
    <property type="match status" value="1"/>
</dbReference>
<evidence type="ECO:0000313" key="4">
    <source>
        <dbReference type="EMBL" id="MBP2052007.1"/>
    </source>
</evidence>
<dbReference type="PRINTS" id="PR00038">
    <property type="entry name" value="HTHLUXR"/>
</dbReference>
<dbReference type="InterPro" id="IPR036388">
    <property type="entry name" value="WH-like_DNA-bd_sf"/>
</dbReference>
<dbReference type="SUPFAM" id="SSF46894">
    <property type="entry name" value="C-terminal effector domain of the bipartite response regulators"/>
    <property type="match status" value="1"/>
</dbReference>
<keyword evidence="3" id="KW-0808">Transferase</keyword>
<dbReference type="InterPro" id="IPR016032">
    <property type="entry name" value="Sig_transdc_resp-reg_C-effctor"/>
</dbReference>
<dbReference type="AlphaFoldDB" id="A0A1B1AWU3"/>
<dbReference type="CDD" id="cd00130">
    <property type="entry name" value="PAS"/>
    <property type="match status" value="1"/>
</dbReference>
<dbReference type="SUPFAM" id="SSF55785">
    <property type="entry name" value="PYP-like sensor domain (PAS domain)"/>
    <property type="match status" value="2"/>
</dbReference>
<dbReference type="RefSeq" id="WP_067304881.1">
    <property type="nucleotide sequence ID" value="NZ_CP016279.1"/>
</dbReference>
<evidence type="ECO:0000259" key="2">
    <source>
        <dbReference type="PROSITE" id="PS50112"/>
    </source>
</evidence>
<dbReference type="InterPro" id="IPR000014">
    <property type="entry name" value="PAS"/>
</dbReference>
<dbReference type="EMBL" id="JAGGLP010000010">
    <property type="protein sequence ID" value="MBP2052007.1"/>
    <property type="molecule type" value="Genomic_DNA"/>
</dbReference>
<dbReference type="InterPro" id="IPR052155">
    <property type="entry name" value="Biofilm_reg_signaling"/>
</dbReference>
<reference evidence="3 5" key="1">
    <citation type="submission" date="2016-06" db="EMBL/GenBank/DDBJ databases">
        <title>Complete genome sequence of Streptomyces griseochromogenes ATCC 14511, the Blasticidin S producer.</title>
        <authorList>
            <person name="Wu L."/>
        </authorList>
    </citation>
    <scope>NUCLEOTIDE SEQUENCE [LARGE SCALE GENOMIC DNA]</scope>
    <source>
        <strain evidence="3 5">ATCC 14511</strain>
    </source>
</reference>
<evidence type="ECO:0000313" key="6">
    <source>
        <dbReference type="Proteomes" id="UP001519309"/>
    </source>
</evidence>
<dbReference type="Proteomes" id="UP000092659">
    <property type="component" value="Chromosome"/>
</dbReference>
<gene>
    <name evidence="3" type="ORF">AVL59_16775</name>
    <name evidence="4" type="ORF">J2Z21_004989</name>
</gene>
<sequence length="428" mass="46184">MDEADLKTLLAPLPVSWWEADGGSELVESGGGAFADERTARRFLRALCADHGGPSRLSGDGPYQARFEGRMFDVNWPARGGGAPCGRSRGVAVEVGGVAAGTGPYASFADLSPAAVFVRDADGRYVWANHAYAHLYGTTRDTLIGRHLAEIDGPDDVARFLALDEEVLTGGHSVRHTLVYRRADGSRGHAAGYRFPVRWGRLRCVSGIYVDITDYTRALDQRRQAEADLRALRDHSGLACLRLSADGVVRDAGTAAAELLHVRLGDLVGSPADTLLARTPERTALHRIWDDLITGRRRSARTSAVLADGDLRRRAWIHLSAVHHATEPLPGVWAVITRLGLSHEARPPLTAAQVRILALLAAGHSNADIAATLHLSRQTVDYHLSRLRHLLGVATRPALVARAYVLGILSPHSWPPRSTTAAHPLSPA</sequence>